<name>A0A6A5K9N9_9PLEO</name>
<keyword evidence="3" id="KW-1185">Reference proteome</keyword>
<evidence type="ECO:0000313" key="2">
    <source>
        <dbReference type="EMBL" id="KAF1833000.1"/>
    </source>
</evidence>
<accession>A0A6A5K9N9</accession>
<dbReference type="EMBL" id="ML975327">
    <property type="protein sequence ID" value="KAF1833000.1"/>
    <property type="molecule type" value="Genomic_DNA"/>
</dbReference>
<sequence>MGVAFLVDFEHVFRRGERLSAARLSYKVRHKSQLKGKREVAATWRFGVELDYLEDDLVSHSKLWLCRQCHLSRQFNDAKTINGTAHVVDHLKKVHKIDPATGLLPVTPVKPSSPWEVASKVAGSASMGSHTPWQESEFQASYIDWVMEPGASPGRAAELQDDVERVCAEIAEGEASAGKGDAGGSSEQDHGQC</sequence>
<protein>
    <recommendedName>
        <fullName evidence="4">BED-type domain-containing protein</fullName>
    </recommendedName>
</protein>
<gene>
    <name evidence="2" type="ORF">BDW02DRAFT_402600</name>
</gene>
<reference evidence="2" key="1">
    <citation type="submission" date="2020-01" db="EMBL/GenBank/DDBJ databases">
        <authorList>
            <consortium name="DOE Joint Genome Institute"/>
            <person name="Haridas S."/>
            <person name="Albert R."/>
            <person name="Binder M."/>
            <person name="Bloem J."/>
            <person name="Labutti K."/>
            <person name="Salamov A."/>
            <person name="Andreopoulos B."/>
            <person name="Baker S.E."/>
            <person name="Barry K."/>
            <person name="Bills G."/>
            <person name="Bluhm B.H."/>
            <person name="Cannon C."/>
            <person name="Castanera R."/>
            <person name="Culley D.E."/>
            <person name="Daum C."/>
            <person name="Ezra D."/>
            <person name="Gonzalez J.B."/>
            <person name="Henrissat B."/>
            <person name="Kuo A."/>
            <person name="Liang C."/>
            <person name="Lipzen A."/>
            <person name="Lutzoni F."/>
            <person name="Magnuson J."/>
            <person name="Mondo S."/>
            <person name="Nolan M."/>
            <person name="Ohm R."/>
            <person name="Pangilinan J."/>
            <person name="Park H.-J."/>
            <person name="Ramirez L."/>
            <person name="Alfaro M."/>
            <person name="Sun H."/>
            <person name="Tritt A."/>
            <person name="Yoshinaga Y."/>
            <person name="Zwiers L.-H."/>
            <person name="Turgeon B.G."/>
            <person name="Goodwin S.B."/>
            <person name="Spatafora J.W."/>
            <person name="Crous P.W."/>
            <person name="Grigoriev I.V."/>
        </authorList>
    </citation>
    <scope>NUCLEOTIDE SEQUENCE</scope>
    <source>
        <strain evidence="2">P77</strain>
    </source>
</reference>
<dbReference type="OrthoDB" id="3787432at2759"/>
<organism evidence="2 3">
    <name type="scientific">Decorospora gaudefroyi</name>
    <dbReference type="NCBI Taxonomy" id="184978"/>
    <lineage>
        <taxon>Eukaryota</taxon>
        <taxon>Fungi</taxon>
        <taxon>Dikarya</taxon>
        <taxon>Ascomycota</taxon>
        <taxon>Pezizomycotina</taxon>
        <taxon>Dothideomycetes</taxon>
        <taxon>Pleosporomycetidae</taxon>
        <taxon>Pleosporales</taxon>
        <taxon>Pleosporineae</taxon>
        <taxon>Pleosporaceae</taxon>
        <taxon>Decorospora</taxon>
    </lineage>
</organism>
<evidence type="ECO:0000256" key="1">
    <source>
        <dbReference type="SAM" id="MobiDB-lite"/>
    </source>
</evidence>
<dbReference type="Proteomes" id="UP000800040">
    <property type="component" value="Unassembled WGS sequence"/>
</dbReference>
<feature type="region of interest" description="Disordered" evidence="1">
    <location>
        <begin position="170"/>
        <end position="193"/>
    </location>
</feature>
<evidence type="ECO:0008006" key="4">
    <source>
        <dbReference type="Google" id="ProtNLM"/>
    </source>
</evidence>
<proteinExistence type="predicted"/>
<dbReference type="AlphaFoldDB" id="A0A6A5K9N9"/>
<evidence type="ECO:0000313" key="3">
    <source>
        <dbReference type="Proteomes" id="UP000800040"/>
    </source>
</evidence>